<evidence type="ECO:0000256" key="2">
    <source>
        <dbReference type="SAM" id="Phobius"/>
    </source>
</evidence>
<reference evidence="5 6" key="1">
    <citation type="submission" date="2016-04" db="EMBL/GenBank/DDBJ databases">
        <title>Evolutionary innovation and constraint leading to complex multicellularity in the Ascomycota.</title>
        <authorList>
            <person name="Cisse O."/>
            <person name="Nguyen A."/>
            <person name="Hewitt D.A."/>
            <person name="Jedd G."/>
            <person name="Stajich J.E."/>
        </authorList>
    </citation>
    <scope>NUCLEOTIDE SEQUENCE [LARGE SCALE GENOMIC DNA]</scope>
    <source>
        <strain evidence="5 6">DAH-3</strain>
    </source>
</reference>
<dbReference type="InterPro" id="IPR021109">
    <property type="entry name" value="Peptidase_aspartic_dom_sf"/>
</dbReference>
<dbReference type="Proteomes" id="UP000186594">
    <property type="component" value="Unassembled WGS sequence"/>
</dbReference>
<feature type="compositionally biased region" description="Polar residues" evidence="1">
    <location>
        <begin position="76"/>
        <end position="93"/>
    </location>
</feature>
<sequence length="664" mass="66407">MLALALALFAPVANAQSIIARLSFDSWSLCTSVSIDGGPSLSLALDLQSAASWVSSASVTQIRTQGLGAPLRAGSALQQPGAANTSTAASPSHTHGLFPGSRFHPNSTALRCNTTQTNQTLPGATSAFSTTNPIDNSTVSGTQRISLVEFAGVQVDALVGVVLNAPIAISASLQQAPSTAQPGVVGLGGTSSFLQALVSSGKIDSAAYSIYVNPANPHAGSQLIFGSNTETTLYSGSLCSLAFTDMSTMEFPISAVSLAGNSGTSQTPLSTSAVQAVLSTTTSDILLPESLLSGLVSSVTTDSPSPSSSPSPSNILSALKSPSFCGGLPHQLVLSIGGVVIEVPLTSTVNGTCTVIVGLSTTNYITLGFPFFQQAYTFVNVAQGTIGVAPSIASSLLVDTSATPTVTDLTVAGTTPTPNTNANPFFTTTVFQVLTQGINVYVTIDSSATIIVPCWNSLLQATTTSNIIAATPGVYTIGAIVYPLVRTSTSKIIVAVATALPLNNAALPAGSSSSSNLPRTATSVAPVVYVVPTHVLVVNSGTTITKSLAPPTSSPNAQGANAIQSANSISITANSSINAISGIQQSSGVPSAAVAAASVSASPSQVASPTSGSDPAFAVASASASLNATVSPVGTALFRGNATGFGVGTFTFILSLLLASLCIL</sequence>
<dbReference type="EMBL" id="LXFE01000257">
    <property type="protein sequence ID" value="OLL25996.1"/>
    <property type="molecule type" value="Genomic_DNA"/>
</dbReference>
<keyword evidence="2" id="KW-0812">Transmembrane</keyword>
<feature type="domain" description="Peptidase A1" evidence="4">
    <location>
        <begin position="29"/>
        <end position="389"/>
    </location>
</feature>
<keyword evidence="5" id="KW-0645">Protease</keyword>
<feature type="transmembrane region" description="Helical" evidence="2">
    <location>
        <begin position="642"/>
        <end position="663"/>
    </location>
</feature>
<name>A0A1U7LTJ7_NEOID</name>
<evidence type="ECO:0000256" key="3">
    <source>
        <dbReference type="SAM" id="SignalP"/>
    </source>
</evidence>
<dbReference type="Pfam" id="PF00026">
    <property type="entry name" value="Asp"/>
    <property type="match status" value="1"/>
</dbReference>
<evidence type="ECO:0000259" key="4">
    <source>
        <dbReference type="PROSITE" id="PS51767"/>
    </source>
</evidence>
<keyword evidence="2" id="KW-0472">Membrane</keyword>
<dbReference type="AlphaFoldDB" id="A0A1U7LTJ7"/>
<feature type="signal peptide" evidence="3">
    <location>
        <begin position="1"/>
        <end position="15"/>
    </location>
</feature>
<dbReference type="STRING" id="1198029.A0A1U7LTJ7"/>
<feature type="region of interest" description="Disordered" evidence="1">
    <location>
        <begin position="76"/>
        <end position="100"/>
    </location>
</feature>
<dbReference type="InterPro" id="IPR033121">
    <property type="entry name" value="PEPTIDASE_A1"/>
</dbReference>
<comment type="caution">
    <text evidence="5">The sequence shown here is derived from an EMBL/GenBank/DDBJ whole genome shotgun (WGS) entry which is preliminary data.</text>
</comment>
<evidence type="ECO:0000313" key="5">
    <source>
        <dbReference type="EMBL" id="OLL25996.1"/>
    </source>
</evidence>
<gene>
    <name evidence="5" type="ORF">NEOLI_000169</name>
</gene>
<protein>
    <submittedName>
        <fullName evidence="5">Acid protease</fullName>
    </submittedName>
</protein>
<evidence type="ECO:0000256" key="1">
    <source>
        <dbReference type="SAM" id="MobiDB-lite"/>
    </source>
</evidence>
<keyword evidence="5" id="KW-0378">Hydrolase</keyword>
<feature type="chain" id="PRO_5013295992" evidence="3">
    <location>
        <begin position="16"/>
        <end position="664"/>
    </location>
</feature>
<dbReference type="GO" id="GO:0006508">
    <property type="term" value="P:proteolysis"/>
    <property type="evidence" value="ECO:0007669"/>
    <property type="project" value="UniProtKB-KW"/>
</dbReference>
<dbReference type="SUPFAM" id="SSF50630">
    <property type="entry name" value="Acid proteases"/>
    <property type="match status" value="1"/>
</dbReference>
<proteinExistence type="predicted"/>
<dbReference type="PROSITE" id="PS51767">
    <property type="entry name" value="PEPTIDASE_A1"/>
    <property type="match status" value="1"/>
</dbReference>
<organism evidence="5 6">
    <name type="scientific">Neolecta irregularis (strain DAH-3)</name>
    <dbReference type="NCBI Taxonomy" id="1198029"/>
    <lineage>
        <taxon>Eukaryota</taxon>
        <taxon>Fungi</taxon>
        <taxon>Dikarya</taxon>
        <taxon>Ascomycota</taxon>
        <taxon>Taphrinomycotina</taxon>
        <taxon>Neolectales</taxon>
        <taxon>Neolectaceae</taxon>
        <taxon>Neolecta</taxon>
    </lineage>
</organism>
<accession>A0A1U7LTJ7</accession>
<keyword evidence="3" id="KW-0732">Signal</keyword>
<dbReference type="Gene3D" id="2.40.70.10">
    <property type="entry name" value="Acid Proteases"/>
    <property type="match status" value="2"/>
</dbReference>
<evidence type="ECO:0000313" key="6">
    <source>
        <dbReference type="Proteomes" id="UP000186594"/>
    </source>
</evidence>
<dbReference type="GO" id="GO:0008233">
    <property type="term" value="F:peptidase activity"/>
    <property type="evidence" value="ECO:0007669"/>
    <property type="project" value="UniProtKB-KW"/>
</dbReference>
<keyword evidence="2" id="KW-1133">Transmembrane helix</keyword>
<keyword evidence="6" id="KW-1185">Reference proteome</keyword>